<comment type="activity regulation">
    <text evidence="12">Activated by a monovalent cation that binds near, but not in, the active site. The most likely occupant of the site in vivo is potassium. Ion binding induces a conformational change that may alter substrate affinity.</text>
</comment>
<dbReference type="InterPro" id="IPR011877">
    <property type="entry name" value="Ribokinase"/>
</dbReference>
<keyword evidence="8 12" id="KW-0067">ATP-binding</keyword>
<evidence type="ECO:0000256" key="10">
    <source>
        <dbReference type="ARBA" id="ARBA00022958"/>
    </source>
</evidence>
<evidence type="ECO:0000256" key="11">
    <source>
        <dbReference type="ARBA" id="ARBA00023277"/>
    </source>
</evidence>
<feature type="binding site" evidence="12">
    <location>
        <position position="285"/>
    </location>
    <ligand>
        <name>K(+)</name>
        <dbReference type="ChEBI" id="CHEBI:29103"/>
    </ligand>
</feature>
<accession>A0A543AQA5</accession>
<feature type="binding site" evidence="12">
    <location>
        <position position="283"/>
    </location>
    <ligand>
        <name>K(+)</name>
        <dbReference type="ChEBI" id="CHEBI:29103"/>
    </ligand>
</feature>
<feature type="binding site" evidence="12">
    <location>
        <position position="244"/>
    </location>
    <ligand>
        <name>K(+)</name>
        <dbReference type="ChEBI" id="CHEBI:29103"/>
    </ligand>
</feature>
<keyword evidence="11 12" id="KW-0119">Carbohydrate metabolism</keyword>
<sequence>MTEPEQVIVVGSINVDAAVLVERFPEPGETVFGHSMGERLGGKGANQALAAARGGARVRFVGAVGDDGHGSRARGVLEAAGVDVGGIVTLPEESTGTAAIAVGPAGENTIIVASGANAAIVVTAQDLGLADGDVVVVQGEVPPAAISVAANASAEAGARFVLNLAPVIALPREVVAVADPVILNEHEAAELGVTASGGDWAGAAAGAVGSLARSVVITLGAEGAVYAGRDGVGHVDAVPTTVVDTTGAGDAFVGALAAALAAGGTLAEAVSAGATEAARVVALSGASPD</sequence>
<dbReference type="PROSITE" id="PS00584">
    <property type="entry name" value="PFKB_KINASES_2"/>
    <property type="match status" value="1"/>
</dbReference>
<feature type="binding site" evidence="12">
    <location>
        <position position="250"/>
    </location>
    <ligand>
        <name>substrate</name>
    </ligand>
</feature>
<feature type="binding site" evidence="12">
    <location>
        <position position="140"/>
    </location>
    <ligand>
        <name>substrate</name>
    </ligand>
</feature>
<protein>
    <recommendedName>
        <fullName evidence="3 12">Ribokinase</fullName>
        <shortName evidence="12">RK</shortName>
        <ecNumber evidence="2 12">2.7.1.15</ecNumber>
    </recommendedName>
</protein>
<dbReference type="HAMAP" id="MF_01987">
    <property type="entry name" value="Ribokinase"/>
    <property type="match status" value="1"/>
</dbReference>
<dbReference type="Proteomes" id="UP000317043">
    <property type="component" value="Unassembled WGS sequence"/>
</dbReference>
<evidence type="ECO:0000256" key="12">
    <source>
        <dbReference type="HAMAP-Rule" id="MF_01987"/>
    </source>
</evidence>
<feature type="binding site" evidence="12">
    <location>
        <position position="280"/>
    </location>
    <ligand>
        <name>K(+)</name>
        <dbReference type="ChEBI" id="CHEBI:29103"/>
    </ligand>
</feature>
<evidence type="ECO:0000313" key="14">
    <source>
        <dbReference type="EMBL" id="TQL74744.1"/>
    </source>
</evidence>
<evidence type="ECO:0000313" key="15">
    <source>
        <dbReference type="Proteomes" id="UP000317043"/>
    </source>
</evidence>
<evidence type="ECO:0000256" key="8">
    <source>
        <dbReference type="ARBA" id="ARBA00022840"/>
    </source>
</evidence>
<comment type="subunit">
    <text evidence="12">Homodimer.</text>
</comment>
<dbReference type="GO" id="GO:0019303">
    <property type="term" value="P:D-ribose catabolic process"/>
    <property type="evidence" value="ECO:0007669"/>
    <property type="project" value="UniProtKB-UniRule"/>
</dbReference>
<feature type="binding site" evidence="12">
    <location>
        <begin position="42"/>
        <end position="46"/>
    </location>
    <ligand>
        <name>substrate</name>
    </ligand>
</feature>
<comment type="catalytic activity">
    <reaction evidence="12">
        <text>D-ribose + ATP = D-ribose 5-phosphate + ADP + H(+)</text>
        <dbReference type="Rhea" id="RHEA:13697"/>
        <dbReference type="ChEBI" id="CHEBI:15378"/>
        <dbReference type="ChEBI" id="CHEBI:30616"/>
        <dbReference type="ChEBI" id="CHEBI:47013"/>
        <dbReference type="ChEBI" id="CHEBI:78346"/>
        <dbReference type="ChEBI" id="CHEBI:456216"/>
        <dbReference type="EC" id="2.7.1.15"/>
    </reaction>
</comment>
<name>A0A543AQA5_9ACTN</name>
<dbReference type="GO" id="GO:0005829">
    <property type="term" value="C:cytosol"/>
    <property type="evidence" value="ECO:0007669"/>
    <property type="project" value="TreeGrafter"/>
</dbReference>
<dbReference type="UniPathway" id="UPA00916">
    <property type="reaction ID" value="UER00889"/>
</dbReference>
<evidence type="ECO:0000256" key="5">
    <source>
        <dbReference type="ARBA" id="ARBA00022723"/>
    </source>
</evidence>
<evidence type="ECO:0000256" key="9">
    <source>
        <dbReference type="ARBA" id="ARBA00022842"/>
    </source>
</evidence>
<dbReference type="Pfam" id="PF00294">
    <property type="entry name" value="PfkB"/>
    <property type="match status" value="1"/>
</dbReference>
<dbReference type="PANTHER" id="PTHR10584:SF166">
    <property type="entry name" value="RIBOKINASE"/>
    <property type="match status" value="1"/>
</dbReference>
<organism evidence="14 15">
    <name type="scientific">Stackebrandtia endophytica</name>
    <dbReference type="NCBI Taxonomy" id="1496996"/>
    <lineage>
        <taxon>Bacteria</taxon>
        <taxon>Bacillati</taxon>
        <taxon>Actinomycetota</taxon>
        <taxon>Actinomycetes</taxon>
        <taxon>Glycomycetales</taxon>
        <taxon>Glycomycetaceae</taxon>
        <taxon>Stackebrandtia</taxon>
    </lineage>
</organism>
<comment type="function">
    <text evidence="12">Catalyzes the phosphorylation of ribose at O-5 in a reaction requiring ATP and magnesium. The resulting D-ribose-5-phosphate can then be used either for sythesis of nucleotides, histidine, and tryptophan, or as a component of the pentose phosphate pathway.</text>
</comment>
<dbReference type="InterPro" id="IPR029056">
    <property type="entry name" value="Ribokinase-like"/>
</dbReference>
<feature type="active site" description="Proton acceptor" evidence="12">
    <location>
        <position position="250"/>
    </location>
</feature>
<dbReference type="AlphaFoldDB" id="A0A543AQA5"/>
<evidence type="ECO:0000256" key="2">
    <source>
        <dbReference type="ARBA" id="ARBA00012035"/>
    </source>
</evidence>
<feature type="binding site" evidence="12">
    <location>
        <position position="246"/>
    </location>
    <ligand>
        <name>K(+)</name>
        <dbReference type="ChEBI" id="CHEBI:29103"/>
    </ligand>
</feature>
<evidence type="ECO:0000256" key="6">
    <source>
        <dbReference type="ARBA" id="ARBA00022741"/>
    </source>
</evidence>
<keyword evidence="6 12" id="KW-0547">Nucleotide-binding</keyword>
<dbReference type="InterPro" id="IPR002139">
    <property type="entry name" value="Ribo/fructo_kinase"/>
</dbReference>
<dbReference type="InterPro" id="IPR002173">
    <property type="entry name" value="Carboh/pur_kinase_PfkB_CS"/>
</dbReference>
<comment type="similarity">
    <text evidence="12">Belongs to the carbohydrate kinase PfkB family. Ribokinase subfamily.</text>
</comment>
<gene>
    <name evidence="12" type="primary">rbsK</name>
    <name evidence="14" type="ORF">FB566_0230</name>
</gene>
<evidence type="ECO:0000256" key="4">
    <source>
        <dbReference type="ARBA" id="ARBA00022679"/>
    </source>
</evidence>
<dbReference type="InterPro" id="IPR011611">
    <property type="entry name" value="PfkB_dom"/>
</dbReference>
<feature type="binding site" evidence="12">
    <location>
        <position position="184"/>
    </location>
    <ligand>
        <name>ATP</name>
        <dbReference type="ChEBI" id="CHEBI:30616"/>
    </ligand>
</feature>
<keyword evidence="4 12" id="KW-0808">Transferase</keyword>
<comment type="cofactor">
    <cofactor evidence="12">
        <name>Mg(2+)</name>
        <dbReference type="ChEBI" id="CHEBI:18420"/>
    </cofactor>
    <text evidence="12">Requires a divalent cation, most likely magnesium in vivo, as an electrophilic catalyst to aid phosphoryl group transfer. It is the chelate of the metal and the nucleotide that is the actual substrate.</text>
</comment>
<evidence type="ECO:0000256" key="3">
    <source>
        <dbReference type="ARBA" id="ARBA00016943"/>
    </source>
</evidence>
<feature type="binding site" evidence="12">
    <location>
        <begin position="14"/>
        <end position="16"/>
    </location>
    <ligand>
        <name>substrate</name>
    </ligand>
</feature>
<keyword evidence="10 12" id="KW-0630">Potassium</keyword>
<comment type="caution">
    <text evidence="14">The sequence shown here is derived from an EMBL/GenBank/DDBJ whole genome shotgun (WGS) entry which is preliminary data.</text>
</comment>
<comment type="subcellular location">
    <subcellularLocation>
        <location evidence="12">Cytoplasm</location>
    </subcellularLocation>
</comment>
<dbReference type="EMBL" id="VFOW01000001">
    <property type="protein sequence ID" value="TQL74744.1"/>
    <property type="molecule type" value="Genomic_DNA"/>
</dbReference>
<feature type="binding site" evidence="12">
    <location>
        <begin position="218"/>
        <end position="223"/>
    </location>
    <ligand>
        <name>ATP</name>
        <dbReference type="ChEBI" id="CHEBI:30616"/>
    </ligand>
</feature>
<keyword evidence="12" id="KW-0963">Cytoplasm</keyword>
<evidence type="ECO:0000256" key="7">
    <source>
        <dbReference type="ARBA" id="ARBA00022777"/>
    </source>
</evidence>
<dbReference type="GO" id="GO:0004747">
    <property type="term" value="F:ribokinase activity"/>
    <property type="evidence" value="ECO:0007669"/>
    <property type="project" value="UniProtKB-UniRule"/>
</dbReference>
<keyword evidence="7 12" id="KW-0418">Kinase</keyword>
<dbReference type="SUPFAM" id="SSF53613">
    <property type="entry name" value="Ribokinase-like"/>
    <property type="match status" value="1"/>
</dbReference>
<comment type="similarity">
    <text evidence="1">Belongs to the carbohydrate kinase pfkB family.</text>
</comment>
<keyword evidence="9 12" id="KW-0460">Magnesium</keyword>
<dbReference type="FunCoup" id="A0A543AQA5">
    <property type="interactions" value="333"/>
</dbReference>
<feature type="binding site" evidence="12">
    <location>
        <begin position="249"/>
        <end position="250"/>
    </location>
    <ligand>
        <name>ATP</name>
        <dbReference type="ChEBI" id="CHEBI:30616"/>
    </ligand>
</feature>
<comment type="caution">
    <text evidence="12">Lacks conserved residue(s) required for the propagation of feature annotation.</text>
</comment>
<proteinExistence type="inferred from homology"/>
<dbReference type="OrthoDB" id="9775849at2"/>
<evidence type="ECO:0000256" key="1">
    <source>
        <dbReference type="ARBA" id="ARBA00005380"/>
    </source>
</evidence>
<dbReference type="InParanoid" id="A0A543AQA5"/>
<dbReference type="GO" id="GO:0046872">
    <property type="term" value="F:metal ion binding"/>
    <property type="evidence" value="ECO:0007669"/>
    <property type="project" value="UniProtKB-KW"/>
</dbReference>
<evidence type="ECO:0000259" key="13">
    <source>
        <dbReference type="Pfam" id="PF00294"/>
    </source>
</evidence>
<dbReference type="Gene3D" id="3.40.1190.20">
    <property type="match status" value="1"/>
</dbReference>
<reference evidence="14 15" key="1">
    <citation type="submission" date="2019-06" db="EMBL/GenBank/DDBJ databases">
        <title>Sequencing the genomes of 1000 actinobacteria strains.</title>
        <authorList>
            <person name="Klenk H.-P."/>
        </authorList>
    </citation>
    <scope>NUCLEOTIDE SEQUENCE [LARGE SCALE GENOMIC DNA]</scope>
    <source>
        <strain evidence="14 15">DSM 45928</strain>
    </source>
</reference>
<keyword evidence="5 12" id="KW-0479">Metal-binding</keyword>
<dbReference type="PANTHER" id="PTHR10584">
    <property type="entry name" value="SUGAR KINASE"/>
    <property type="match status" value="1"/>
</dbReference>
<comment type="pathway">
    <text evidence="12">Carbohydrate metabolism; D-ribose degradation; D-ribose 5-phosphate from beta-D-ribopyranose: step 2/2.</text>
</comment>
<keyword evidence="15" id="KW-1185">Reference proteome</keyword>
<dbReference type="GO" id="GO:0005524">
    <property type="term" value="F:ATP binding"/>
    <property type="evidence" value="ECO:0007669"/>
    <property type="project" value="UniProtKB-UniRule"/>
</dbReference>
<feature type="domain" description="Carbohydrate kinase PfkB" evidence="13">
    <location>
        <begin position="6"/>
        <end position="287"/>
    </location>
</feature>
<dbReference type="PRINTS" id="PR00990">
    <property type="entry name" value="RIBOKINASE"/>
</dbReference>
<dbReference type="EC" id="2.7.1.15" evidence="2 12"/>
<dbReference type="RefSeq" id="WP_142034070.1">
    <property type="nucleotide sequence ID" value="NZ_JBHTGS010000002.1"/>
</dbReference>